<feature type="transmembrane region" description="Helical" evidence="2">
    <location>
        <begin position="6"/>
        <end position="29"/>
    </location>
</feature>
<dbReference type="KEGG" id="mpj:MPNE_0697"/>
<dbReference type="PaxDb" id="722438-MPNE_0697"/>
<feature type="coiled-coil region" evidence="1">
    <location>
        <begin position="284"/>
        <end position="311"/>
    </location>
</feature>
<keyword evidence="2" id="KW-0812">Transmembrane</keyword>
<dbReference type="AlphaFoldDB" id="A0A0H3DLJ5"/>
<gene>
    <name evidence="3" type="ordered locus">MPNE_0697</name>
</gene>
<evidence type="ECO:0000313" key="3">
    <source>
        <dbReference type="EMBL" id="ADK87156.1"/>
    </source>
</evidence>
<reference evidence="3 4" key="1">
    <citation type="journal article" date="2010" name="Appl. Environ. Microbiol.">
        <title>Targeted chromosomal knockouts in Mycoplasma pneumoniae.</title>
        <authorList>
            <person name="Krishnakumar R."/>
            <person name="Assad-Garcia N."/>
            <person name="Benders G.A."/>
            <person name="Phan Q."/>
            <person name="Montague M.G."/>
            <person name="Glass J.I."/>
        </authorList>
    </citation>
    <scope>NUCLEOTIDE SEQUENCE [LARGE SCALE GENOMIC DNA]</scope>
    <source>
        <strain evidence="4">ATCC 15531 / DSM 22911 / NBRC 14401 / NCTC 10119 / FH</strain>
    </source>
</reference>
<name>A0A0H3DLJ5_MYCPB</name>
<dbReference type="Proteomes" id="UP000007756">
    <property type="component" value="Chromosome"/>
</dbReference>
<dbReference type="GeneID" id="66608719"/>
<keyword evidence="1" id="KW-0175">Coiled coil</keyword>
<dbReference type="HOGENOM" id="CLU_478826_0_0_14"/>
<accession>A0A0H3DLJ5</accession>
<dbReference type="PATRIC" id="fig|722438.3.peg.675"/>
<proteinExistence type="predicted"/>
<evidence type="ECO:0000256" key="2">
    <source>
        <dbReference type="SAM" id="Phobius"/>
    </source>
</evidence>
<keyword evidence="2" id="KW-0472">Membrane</keyword>
<sequence>MVVIAALLGSLAVLAFLFYLWYLTIFIIVHKNQQYLEQTKALYNKLKLSNFNSVIVPFQLLRSEKKALEQPVKLLKSFQESFNSEINSALEQLLVFSEPKALYNCFWFNRNIKLLRKNLQGLHDKQQRYVKLTKNAIAYFDSSYDTLVFYRQAFCLLVSFINDFLVHKYDSLFYLNIINRISLLFKDVELHIKNKDVKQQNQALNKLHNNLAQTIITASRQYFFDVKVGYLNYHFQILSQKVTQLRSMKNKAINSQEVAKFQELITNIGATLAECSQALGNINLALCEHRINQAKEQIDVLSNAVSVKEKAISLVVSNVDSFLKSINHYQQQNALLQTLMKEIELMFQNNLDTVNIINQINEHSLLIAQKTQLLNQENALTEFIDYEKLFRLMSEAMKLLDGLKNLLNELFALSANKFDDYRFFVYTLDDFRFKFFQIENLIANEELIISEKTLKIISQAKHQFDDIFTQAKNDYEGAFSYLNEKVRFFQNQLTHVIVDVVGLMNLRSMCKHTFIFANKYRQESPQINESLETLTQFYQQQNYSETLSGLISLLGKIKSSAKQHHLDLN</sequence>
<organism evidence="3 4">
    <name type="scientific">Mycoplasmoides pneumoniae (strain ATCC 15531 / DSM 23978 / CIP 103766 / NBRC 14401 / NCTC 10119 / FH)</name>
    <name type="common">Mycoplasma pneumoniae</name>
    <dbReference type="NCBI Taxonomy" id="722438"/>
    <lineage>
        <taxon>Bacteria</taxon>
        <taxon>Bacillati</taxon>
        <taxon>Mycoplasmatota</taxon>
        <taxon>Mycoplasmoidales</taxon>
        <taxon>Mycoplasmoidaceae</taxon>
        <taxon>Mycoplasmoides</taxon>
    </lineage>
</organism>
<keyword evidence="2" id="KW-1133">Transmembrane helix</keyword>
<dbReference type="RefSeq" id="WP_014325626.1">
    <property type="nucleotide sequence ID" value="NZ_CP010546.1"/>
</dbReference>
<evidence type="ECO:0000256" key="1">
    <source>
        <dbReference type="SAM" id="Coils"/>
    </source>
</evidence>
<protein>
    <submittedName>
        <fullName evidence="3">Uncharacterized protein</fullName>
    </submittedName>
</protein>
<dbReference type="EMBL" id="CP002077">
    <property type="protein sequence ID" value="ADK87156.1"/>
    <property type="molecule type" value="Genomic_DNA"/>
</dbReference>
<evidence type="ECO:0000313" key="4">
    <source>
        <dbReference type="Proteomes" id="UP000007756"/>
    </source>
</evidence>
<dbReference type="STRING" id="722438.F539_03370"/>
<dbReference type="eggNOG" id="COG4477">
    <property type="taxonomic scope" value="Bacteria"/>
</dbReference>